<accession>A0A7M2Y7P6</accession>
<name>A0A7M2Y7P6_9FLAO</name>
<dbReference type="RefSeq" id="WP_193813517.1">
    <property type="nucleotide sequence ID" value="NZ_CP040442.1"/>
</dbReference>
<evidence type="ECO:0000313" key="2">
    <source>
        <dbReference type="Proteomes" id="UP000594195"/>
    </source>
</evidence>
<dbReference type="EMBL" id="CP040442">
    <property type="protein sequence ID" value="QOW10288.1"/>
    <property type="molecule type" value="Genomic_DNA"/>
</dbReference>
<protein>
    <submittedName>
        <fullName evidence="1">Uncharacterized protein</fullName>
    </submittedName>
</protein>
<keyword evidence="2" id="KW-1185">Reference proteome</keyword>
<gene>
    <name evidence="1" type="ORF">Q73A0000_07860</name>
</gene>
<evidence type="ECO:0000313" key="1">
    <source>
        <dbReference type="EMBL" id="QOW10288.1"/>
    </source>
</evidence>
<dbReference type="AlphaFoldDB" id="A0A7M2Y7P6"/>
<proteinExistence type="predicted"/>
<reference evidence="1 2" key="1">
    <citation type="submission" date="2019-05" db="EMBL/GenBank/DDBJ databases">
        <title>Chryseobacterium sp. isolated from King George Island, maritime Antarctica.</title>
        <authorList>
            <person name="Peng X."/>
        </authorList>
    </citation>
    <scope>NUCLEOTIDE SEQUENCE [LARGE SCALE GENOMIC DNA]</scope>
    <source>
        <strain evidence="1 2">7-3A</strain>
    </source>
</reference>
<organism evidence="1 2">
    <name type="scientific">Kaistella flava</name>
    <name type="common">ex Peng et al. 2021</name>
    <dbReference type="NCBI Taxonomy" id="2038776"/>
    <lineage>
        <taxon>Bacteria</taxon>
        <taxon>Pseudomonadati</taxon>
        <taxon>Bacteroidota</taxon>
        <taxon>Flavobacteriia</taxon>
        <taxon>Flavobacteriales</taxon>
        <taxon>Weeksellaceae</taxon>
        <taxon>Chryseobacterium group</taxon>
        <taxon>Kaistella</taxon>
    </lineage>
</organism>
<dbReference type="KEGG" id="kfa:Q73A0000_07860"/>
<dbReference type="Proteomes" id="UP000594195">
    <property type="component" value="Chromosome"/>
</dbReference>
<sequence>MEIAGIILKITETFIRLETTDKKQQIDVFYTKANAGEVKEFLLHEMVKLYIKLQSVDINGEKLARCWLGFVISPIKKSTAIEKEDNSNWGERRMKSK</sequence>